<evidence type="ECO:0000313" key="12">
    <source>
        <dbReference type="Proteomes" id="UP000290572"/>
    </source>
</evidence>
<accession>A0A498L1N7</accession>
<dbReference type="Pfam" id="PF02892">
    <property type="entry name" value="zf-BED"/>
    <property type="match status" value="1"/>
</dbReference>
<dbReference type="SMART" id="SM00614">
    <property type="entry name" value="ZnF_BED"/>
    <property type="match status" value="1"/>
</dbReference>
<dbReference type="PANTHER" id="PTHR46481">
    <property type="entry name" value="ZINC FINGER BED DOMAIN-CONTAINING PROTEIN 4"/>
    <property type="match status" value="1"/>
</dbReference>
<comment type="caution">
    <text evidence="11">The sequence shown here is derived from an EMBL/GenBank/DDBJ whole genome shotgun (WGS) entry which is preliminary data.</text>
</comment>
<dbReference type="GO" id="GO:0008270">
    <property type="term" value="F:zinc ion binding"/>
    <property type="evidence" value="ECO:0007669"/>
    <property type="project" value="UniProtKB-KW"/>
</dbReference>
<evidence type="ECO:0000256" key="5">
    <source>
        <dbReference type="ARBA" id="ARBA00023015"/>
    </source>
</evidence>
<feature type="domain" description="BED-type" evidence="10">
    <location>
        <begin position="14"/>
        <end position="69"/>
    </location>
</feature>
<keyword evidence="6" id="KW-0238">DNA-binding</keyword>
<evidence type="ECO:0000256" key="3">
    <source>
        <dbReference type="ARBA" id="ARBA00022771"/>
    </source>
</evidence>
<evidence type="ECO:0000256" key="8">
    <source>
        <dbReference type="ARBA" id="ARBA00023242"/>
    </source>
</evidence>
<evidence type="ECO:0000259" key="10">
    <source>
        <dbReference type="PROSITE" id="PS50808"/>
    </source>
</evidence>
<evidence type="ECO:0000256" key="6">
    <source>
        <dbReference type="ARBA" id="ARBA00023125"/>
    </source>
</evidence>
<dbReference type="GO" id="GO:0046983">
    <property type="term" value="F:protein dimerization activity"/>
    <property type="evidence" value="ECO:0007669"/>
    <property type="project" value="InterPro"/>
</dbReference>
<dbReference type="SUPFAM" id="SSF53098">
    <property type="entry name" value="Ribonuclease H-like"/>
    <property type="match status" value="1"/>
</dbReference>
<dbReference type="InterPro" id="IPR036236">
    <property type="entry name" value="Znf_C2H2_sf"/>
</dbReference>
<dbReference type="GO" id="GO:0005634">
    <property type="term" value="C:nucleus"/>
    <property type="evidence" value="ECO:0007669"/>
    <property type="project" value="UniProtKB-SubCell"/>
</dbReference>
<dbReference type="SUPFAM" id="SSF140996">
    <property type="entry name" value="Hermes dimerisation domain"/>
    <property type="match status" value="1"/>
</dbReference>
<comment type="subcellular location">
    <subcellularLocation>
        <location evidence="1">Nucleus</location>
    </subcellularLocation>
</comment>
<keyword evidence="7" id="KW-0804">Transcription</keyword>
<keyword evidence="3 9" id="KW-0863">Zinc-finger</keyword>
<evidence type="ECO:0000256" key="2">
    <source>
        <dbReference type="ARBA" id="ARBA00022723"/>
    </source>
</evidence>
<keyword evidence="5" id="KW-0805">Transcription regulation</keyword>
<evidence type="ECO:0000256" key="9">
    <source>
        <dbReference type="PROSITE-ProRule" id="PRU00027"/>
    </source>
</evidence>
<dbReference type="AlphaFoldDB" id="A0A498L1N7"/>
<keyword evidence="8" id="KW-0539">Nucleus</keyword>
<keyword evidence="2" id="KW-0479">Metal-binding</keyword>
<reference evidence="11 12" key="1">
    <citation type="submission" date="2018-03" db="EMBL/GenBank/DDBJ databases">
        <title>Draft genome sequence of Rohu Carp (Labeo rohita).</title>
        <authorList>
            <person name="Das P."/>
            <person name="Kushwaha B."/>
            <person name="Joshi C.G."/>
            <person name="Kumar D."/>
            <person name="Nagpure N.S."/>
            <person name="Sahoo L."/>
            <person name="Das S.P."/>
            <person name="Bit A."/>
            <person name="Patnaik S."/>
            <person name="Meher P.K."/>
            <person name="Jayasankar P."/>
            <person name="Koringa P.G."/>
            <person name="Patel N.V."/>
            <person name="Hinsu A.T."/>
            <person name="Kumar R."/>
            <person name="Pandey M."/>
            <person name="Agarwal S."/>
            <person name="Srivastava S."/>
            <person name="Singh M."/>
            <person name="Iquebal M.A."/>
            <person name="Jaiswal S."/>
            <person name="Angadi U.B."/>
            <person name="Kumar N."/>
            <person name="Raza M."/>
            <person name="Shah T.M."/>
            <person name="Rai A."/>
            <person name="Jena J.K."/>
        </authorList>
    </citation>
    <scope>NUCLEOTIDE SEQUENCE [LARGE SCALE GENOMIC DNA]</scope>
    <source>
        <strain evidence="11">DASCIFA01</strain>
        <tissue evidence="11">Testis</tissue>
    </source>
</reference>
<dbReference type="GO" id="GO:0003677">
    <property type="term" value="F:DNA binding"/>
    <property type="evidence" value="ECO:0007669"/>
    <property type="project" value="UniProtKB-KW"/>
</dbReference>
<sequence>MMSSAQEDLVPKKKSTSVVWDYFGYRKYDVSQSQVICKTCQSVVGAKQSNTTNLFQHLRQRHKEVYDLCMAKKSVDTEKSTPQTRSEPGDQKSILQAFASGTPYEKSSKRHKQITDTVTYHLCKDMMPANVVSKAGFQKMIQTLDKRYQLPSRSYFSRVAIPEMYSKCKASVELELKDVKYYATTSDMLSSRTSEPYLSLTVHFINDEFELKSRCLQTTYFPDDDTEENLSQGLKDALVSWGLENAVKDDSRISRATGLCKKLVGHFSHSWKKKVALNEAQEELQLPKHALITECPTRWGSRQQMIERILEQQKALSQIRSAENYDGEDTQELLDMALFLVSRFKTNYTAADKLPNIKAKVMSDIKEISQKDAVNSESTTGRQNVDTDLPSLAKKTKKSLGSFFKTVTAMPVSLQLEEAIASELNSYLLNPTIDSEEDPLLWWKQHRINFPRLSRLAQKYLCIPATSSPSERVFSTGGNVVTCQHSCLKPEMVDMLVFLAKNL</sequence>
<dbReference type="InterPro" id="IPR008906">
    <property type="entry name" value="HATC_C_dom"/>
</dbReference>
<organism evidence="11 12">
    <name type="scientific">Labeo rohita</name>
    <name type="common">Indian major carp</name>
    <name type="synonym">Cyprinus rohita</name>
    <dbReference type="NCBI Taxonomy" id="84645"/>
    <lineage>
        <taxon>Eukaryota</taxon>
        <taxon>Metazoa</taxon>
        <taxon>Chordata</taxon>
        <taxon>Craniata</taxon>
        <taxon>Vertebrata</taxon>
        <taxon>Euteleostomi</taxon>
        <taxon>Actinopterygii</taxon>
        <taxon>Neopterygii</taxon>
        <taxon>Teleostei</taxon>
        <taxon>Ostariophysi</taxon>
        <taxon>Cypriniformes</taxon>
        <taxon>Cyprinidae</taxon>
        <taxon>Labeoninae</taxon>
        <taxon>Labeonini</taxon>
        <taxon>Labeo</taxon>
    </lineage>
</organism>
<dbReference type="PROSITE" id="PS50808">
    <property type="entry name" value="ZF_BED"/>
    <property type="match status" value="1"/>
</dbReference>
<evidence type="ECO:0000313" key="11">
    <source>
        <dbReference type="EMBL" id="RXN02342.1"/>
    </source>
</evidence>
<evidence type="ECO:0000256" key="4">
    <source>
        <dbReference type="ARBA" id="ARBA00022833"/>
    </source>
</evidence>
<dbReference type="SUPFAM" id="SSF57667">
    <property type="entry name" value="beta-beta-alpha zinc fingers"/>
    <property type="match status" value="1"/>
</dbReference>
<dbReference type="EMBL" id="QBIY01013562">
    <property type="protein sequence ID" value="RXN02342.1"/>
    <property type="molecule type" value="Genomic_DNA"/>
</dbReference>
<proteinExistence type="predicted"/>
<name>A0A498L1N7_LABRO</name>
<dbReference type="Proteomes" id="UP000290572">
    <property type="component" value="Unassembled WGS sequence"/>
</dbReference>
<evidence type="ECO:0000256" key="7">
    <source>
        <dbReference type="ARBA" id="ARBA00023163"/>
    </source>
</evidence>
<dbReference type="InterPro" id="IPR012337">
    <property type="entry name" value="RNaseH-like_sf"/>
</dbReference>
<evidence type="ECO:0000256" key="1">
    <source>
        <dbReference type="ARBA" id="ARBA00004123"/>
    </source>
</evidence>
<keyword evidence="4" id="KW-0862">Zinc</keyword>
<dbReference type="InterPro" id="IPR052035">
    <property type="entry name" value="ZnF_BED_domain_contain"/>
</dbReference>
<dbReference type="Pfam" id="PF05699">
    <property type="entry name" value="Dimer_Tnp_hAT"/>
    <property type="match status" value="1"/>
</dbReference>
<dbReference type="InterPro" id="IPR003656">
    <property type="entry name" value="Znf_BED"/>
</dbReference>
<keyword evidence="12" id="KW-1185">Reference proteome</keyword>
<protein>
    <submittedName>
        <fullName evidence="11">Zinc finger BED domain-containing 1-like protein</fullName>
    </submittedName>
</protein>
<gene>
    <name evidence="11" type="ORF">ROHU_035062</name>
</gene>
<dbReference type="PANTHER" id="PTHR46481:SF9">
    <property type="entry name" value="ZINC FINGER BED DOMAIN-CONTAINING PROTEIN 1-LIKE"/>
    <property type="match status" value="1"/>
</dbReference>